<dbReference type="Gene3D" id="3.40.50.150">
    <property type="entry name" value="Vaccinia Virus protein VP39"/>
    <property type="match status" value="1"/>
</dbReference>
<reference evidence="2 3" key="1">
    <citation type="submission" date="2013-08" db="EMBL/GenBank/DDBJ databases">
        <title>The genome sequence of Knoellia subterranea.</title>
        <authorList>
            <person name="Zhu W."/>
            <person name="Wang G."/>
        </authorList>
    </citation>
    <scope>NUCLEOTIDE SEQUENCE [LARGE SCALE GENOMIC DNA]</scope>
    <source>
        <strain evidence="2 3">KCTC 19937</strain>
    </source>
</reference>
<organism evidence="2 3">
    <name type="scientific">Knoellia subterranea KCTC 19937</name>
    <dbReference type="NCBI Taxonomy" id="1385521"/>
    <lineage>
        <taxon>Bacteria</taxon>
        <taxon>Bacillati</taxon>
        <taxon>Actinomycetota</taxon>
        <taxon>Actinomycetes</taxon>
        <taxon>Micrococcales</taxon>
        <taxon>Intrasporangiaceae</taxon>
        <taxon>Knoellia</taxon>
    </lineage>
</organism>
<evidence type="ECO:0000313" key="3">
    <source>
        <dbReference type="Proteomes" id="UP000030011"/>
    </source>
</evidence>
<evidence type="ECO:0000313" key="2">
    <source>
        <dbReference type="EMBL" id="KGN37382.1"/>
    </source>
</evidence>
<dbReference type="InterPro" id="IPR029063">
    <property type="entry name" value="SAM-dependent_MTases_sf"/>
</dbReference>
<dbReference type="Pfam" id="PF18096">
    <property type="entry name" value="Thump_like"/>
    <property type="match status" value="1"/>
</dbReference>
<comment type="caution">
    <text evidence="2">The sequence shown here is derived from an EMBL/GenBank/DDBJ whole genome shotgun (WGS) entry which is preliminary data.</text>
</comment>
<dbReference type="AlphaFoldDB" id="A0A0A0JMT7"/>
<dbReference type="SUPFAM" id="SSF53335">
    <property type="entry name" value="S-adenosyl-L-methionine-dependent methyltransferases"/>
    <property type="match status" value="1"/>
</dbReference>
<keyword evidence="3" id="KW-1185">Reference proteome</keyword>
<accession>A0A0A0JMT7</accession>
<proteinExistence type="predicted"/>
<evidence type="ECO:0000259" key="1">
    <source>
        <dbReference type="Pfam" id="PF18096"/>
    </source>
</evidence>
<name>A0A0A0JMT7_9MICO</name>
<dbReference type="Proteomes" id="UP000030011">
    <property type="component" value="Unassembled WGS sequence"/>
</dbReference>
<gene>
    <name evidence="2" type="ORF">N803_13300</name>
</gene>
<dbReference type="OrthoDB" id="9810570at2"/>
<protein>
    <recommendedName>
        <fullName evidence="1">THUMP-like domain-containing protein</fullName>
    </recommendedName>
</protein>
<dbReference type="eggNOG" id="COG2265">
    <property type="taxonomic scope" value="Bacteria"/>
</dbReference>
<dbReference type="STRING" id="1385521.N803_13300"/>
<sequence length="412" mass="43952">MDVSTVRALAAPDGQELLRSLPPYSDSDVLTVQDRLRRAGHPAALTAAALTQQRLRARAVAKFGEFASDMLFTPDGLEQATRLEVAVAHAHRFSRASLATVHDLGCGIGADAVTLSSLGVTVRAVDSDPVTAAVADANLRPWPDSRARVGKAEYADFGFDPGRNRVGAWLDPARRTRGVADISGRTRRTFRLEEISPSWDFVQQVAAAVPATGVKLSPGFDHEAIPAGTEAQWTSWDGDVVECALWWGPLAMTRGRTARIMGPDATPVVVTESMADALPPTATSLSDVGGWLHDVDKAVIRAGLVGAATRATAGMESDEGTGYVLTSRNVSLAYTRRYAVHEAMPFTVKTLRGWLREHGVTGLTIKKRGIRLDDEQLRRDLKIGTKAGDGEQATVVLTRVGGEAAALIVSSA</sequence>
<feature type="domain" description="THUMP-like" evidence="1">
    <location>
        <begin position="336"/>
        <end position="409"/>
    </location>
</feature>
<dbReference type="InterPro" id="IPR041497">
    <property type="entry name" value="Thump-like"/>
</dbReference>
<dbReference type="EMBL" id="AVPK01000005">
    <property type="protein sequence ID" value="KGN37382.1"/>
    <property type="molecule type" value="Genomic_DNA"/>
</dbReference>